<protein>
    <submittedName>
        <fullName evidence="1">Uncharacterized protein</fullName>
    </submittedName>
</protein>
<dbReference type="AlphaFoldDB" id="A0A3M2ISJ9"/>
<dbReference type="Pfam" id="PF10103">
    <property type="entry name" value="Zincin_2"/>
    <property type="match status" value="1"/>
</dbReference>
<sequence>MDWDLAARLAARAVRSGPDAARAEREDVVAALRAAAPVAAEHVARVTR</sequence>
<organism evidence="1 2">
    <name type="scientific">Cellulomonas triticagri</name>
    <dbReference type="NCBI Taxonomy" id="2483352"/>
    <lineage>
        <taxon>Bacteria</taxon>
        <taxon>Bacillati</taxon>
        <taxon>Actinomycetota</taxon>
        <taxon>Actinomycetes</taxon>
        <taxon>Micrococcales</taxon>
        <taxon>Cellulomonadaceae</taxon>
        <taxon>Cellulomonas</taxon>
    </lineage>
</organism>
<evidence type="ECO:0000313" key="2">
    <source>
        <dbReference type="Proteomes" id="UP000269289"/>
    </source>
</evidence>
<accession>A0A3M2ISJ9</accession>
<dbReference type="EMBL" id="RFFI01000122">
    <property type="protein sequence ID" value="RMI04917.1"/>
    <property type="molecule type" value="Genomic_DNA"/>
</dbReference>
<comment type="caution">
    <text evidence="1">The sequence shown here is derived from an EMBL/GenBank/DDBJ whole genome shotgun (WGS) entry which is preliminary data.</text>
</comment>
<dbReference type="InterPro" id="IPR018766">
    <property type="entry name" value="Zinicin_2"/>
</dbReference>
<evidence type="ECO:0000313" key="1">
    <source>
        <dbReference type="EMBL" id="RMI04917.1"/>
    </source>
</evidence>
<dbReference type="Gene3D" id="1.20.150.30">
    <property type="entry name" value="Zincin-like metallopeptidase, N-terminal domain"/>
    <property type="match status" value="1"/>
</dbReference>
<feature type="non-terminal residue" evidence="1">
    <location>
        <position position="48"/>
    </location>
</feature>
<proteinExistence type="predicted"/>
<reference evidence="1 2" key="1">
    <citation type="submission" date="2018-10" db="EMBL/GenBank/DDBJ databases">
        <title>Isolation, diversity and antifungal activity of actinobacteria from wheat.</title>
        <authorList>
            <person name="Han C."/>
        </authorList>
    </citation>
    <scope>NUCLEOTIDE SEQUENCE [LARGE SCALE GENOMIC DNA]</scope>
    <source>
        <strain evidence="1 2">NEAU-YY56</strain>
    </source>
</reference>
<keyword evidence="2" id="KW-1185">Reference proteome</keyword>
<dbReference type="Proteomes" id="UP000269289">
    <property type="component" value="Unassembled WGS sequence"/>
</dbReference>
<name>A0A3M2ISJ9_9CELL</name>
<gene>
    <name evidence="1" type="ORF">EBM89_17165</name>
</gene>
<dbReference type="InterPro" id="IPR042271">
    <property type="entry name" value="Zinicin_2_N"/>
</dbReference>